<sequence length="183" mass="22112">MEKLLKLAQEVQKNFKNFYLAGGTAIMFKFNHRLSVDLDFFSFKSFSFNRISAKVRRLFVIQKEERGEDNIDFYINDIRVSFVFFPFKNIKKTEKIYDIRIASDYDLFLNKIYSAGRRIDPKDPFDAAFLYKTYHWDKRKIKKDFERKFPGQSYELFLGALLKFEDYPELPKWVKEELMKLLI</sequence>
<dbReference type="EMBL" id="JAPHEG010000006">
    <property type="protein sequence ID" value="MDF2954154.1"/>
    <property type="molecule type" value="Genomic_DNA"/>
</dbReference>
<organism evidence="1 2">
    <name type="scientific">Candidatus Thermodesulfobacterium syntrophicum</name>
    <dbReference type="NCBI Taxonomy" id="3060442"/>
    <lineage>
        <taxon>Bacteria</taxon>
        <taxon>Pseudomonadati</taxon>
        <taxon>Thermodesulfobacteriota</taxon>
        <taxon>Thermodesulfobacteria</taxon>
        <taxon>Thermodesulfobacteriales</taxon>
        <taxon>Thermodesulfobacteriaceae</taxon>
        <taxon>Thermodesulfobacterium</taxon>
    </lineage>
</organism>
<dbReference type="AlphaFoldDB" id="A0AAE3P683"/>
<dbReference type="Pfam" id="PF08843">
    <property type="entry name" value="AbiEii"/>
    <property type="match status" value="1"/>
</dbReference>
<dbReference type="InterPro" id="IPR014942">
    <property type="entry name" value="AbiEii"/>
</dbReference>
<proteinExistence type="predicted"/>
<gene>
    <name evidence="1" type="ORF">OD816_001399</name>
</gene>
<protein>
    <recommendedName>
        <fullName evidence="3">Nucleotidyl transferase AbiEii/AbiGii toxin family protein</fullName>
    </recommendedName>
</protein>
<dbReference type="Proteomes" id="UP001144110">
    <property type="component" value="Unassembled WGS sequence"/>
</dbReference>
<evidence type="ECO:0008006" key="3">
    <source>
        <dbReference type="Google" id="ProtNLM"/>
    </source>
</evidence>
<reference evidence="1" key="1">
    <citation type="submission" date="2022-11" db="EMBL/GenBank/DDBJ databases">
        <title>Candidatus Alkanophaga archaea from heated hydrothermal vent sediment oxidize petroleum alkanes.</title>
        <authorList>
            <person name="Zehnle H."/>
            <person name="Laso-Perez R."/>
            <person name="Lipp J."/>
            <person name="Teske A."/>
            <person name="Wegener G."/>
        </authorList>
    </citation>
    <scope>NUCLEOTIDE SEQUENCE</scope>
    <source>
        <strain evidence="1">MCA70</strain>
    </source>
</reference>
<evidence type="ECO:0000313" key="2">
    <source>
        <dbReference type="Proteomes" id="UP001144110"/>
    </source>
</evidence>
<name>A0AAE3P683_9BACT</name>
<comment type="caution">
    <text evidence="1">The sequence shown here is derived from an EMBL/GenBank/DDBJ whole genome shotgun (WGS) entry which is preliminary data.</text>
</comment>
<evidence type="ECO:0000313" key="1">
    <source>
        <dbReference type="EMBL" id="MDF2954154.1"/>
    </source>
</evidence>
<accession>A0AAE3P683</accession>